<dbReference type="SUPFAM" id="SSF53254">
    <property type="entry name" value="Phosphoglycerate mutase-like"/>
    <property type="match status" value="1"/>
</dbReference>
<evidence type="ECO:0000313" key="1">
    <source>
        <dbReference type="EMBL" id="PIZ61874.1"/>
    </source>
</evidence>
<organism evidence="1 2">
    <name type="scientific">Candidatus Roizmanbacteria bacterium CG_4_10_14_0_2_um_filter_39_13</name>
    <dbReference type="NCBI Taxonomy" id="1974825"/>
    <lineage>
        <taxon>Bacteria</taxon>
        <taxon>Candidatus Roizmaniibacteriota</taxon>
    </lineage>
</organism>
<dbReference type="AlphaFoldDB" id="A0A2M7TVL6"/>
<name>A0A2M7TVL6_9BACT</name>
<dbReference type="EMBL" id="PFOB01000073">
    <property type="protein sequence ID" value="PIZ61874.1"/>
    <property type="molecule type" value="Genomic_DNA"/>
</dbReference>
<evidence type="ECO:0008006" key="3">
    <source>
        <dbReference type="Google" id="ProtNLM"/>
    </source>
</evidence>
<comment type="caution">
    <text evidence="1">The sequence shown here is derived from an EMBL/GenBank/DDBJ whole genome shotgun (WGS) entry which is preliminary data.</text>
</comment>
<dbReference type="InterPro" id="IPR013078">
    <property type="entry name" value="His_Pase_superF_clade-1"/>
</dbReference>
<dbReference type="Proteomes" id="UP000228503">
    <property type="component" value="Unassembled WGS sequence"/>
</dbReference>
<accession>A0A2M7TVL6</accession>
<proteinExistence type="predicted"/>
<protein>
    <recommendedName>
        <fullName evidence="3">Histidine phosphatase family protein</fullName>
    </recommendedName>
</protein>
<dbReference type="InterPro" id="IPR029033">
    <property type="entry name" value="His_PPase_superfam"/>
</dbReference>
<reference evidence="2" key="1">
    <citation type="submission" date="2017-09" db="EMBL/GenBank/DDBJ databases">
        <title>Depth-based differentiation of microbial function through sediment-hosted aquifers and enrichment of novel symbionts in the deep terrestrial subsurface.</title>
        <authorList>
            <person name="Probst A.J."/>
            <person name="Ladd B."/>
            <person name="Jarett J.K."/>
            <person name="Geller-Mcgrath D.E."/>
            <person name="Sieber C.M.K."/>
            <person name="Emerson J.B."/>
            <person name="Anantharaman K."/>
            <person name="Thomas B.C."/>
            <person name="Malmstrom R."/>
            <person name="Stieglmeier M."/>
            <person name="Klingl A."/>
            <person name="Woyke T."/>
            <person name="Ryan C.M."/>
            <person name="Banfield J.F."/>
        </authorList>
    </citation>
    <scope>NUCLEOTIDE SEQUENCE [LARGE SCALE GENOMIC DNA]</scope>
</reference>
<dbReference type="CDD" id="cd07067">
    <property type="entry name" value="HP_PGM_like"/>
    <property type="match status" value="1"/>
</dbReference>
<sequence length="163" mass="19257">MKKSYYIFRHGLTLQAKKKQWYWHALYSAQIIDEGKPSIERLAVYMKDIKADYYVCSPFLRCKQTAEVVSKVTGKKFITDKRLGEYVFEFSWNFKKRILSFISDMEESDYKTIVICTHSIVIEMLIQFVTNGKLKFFHRLTAPLTGVLTIIKNRKITEKNFNS</sequence>
<dbReference type="Pfam" id="PF00300">
    <property type="entry name" value="His_Phos_1"/>
    <property type="match status" value="1"/>
</dbReference>
<dbReference type="Gene3D" id="3.40.50.1240">
    <property type="entry name" value="Phosphoglycerate mutase-like"/>
    <property type="match status" value="2"/>
</dbReference>
<evidence type="ECO:0000313" key="2">
    <source>
        <dbReference type="Proteomes" id="UP000228503"/>
    </source>
</evidence>
<gene>
    <name evidence="1" type="ORF">COY16_05870</name>
</gene>